<feature type="domain" description="CTLH" evidence="2">
    <location>
        <begin position="162"/>
        <end position="220"/>
    </location>
</feature>
<dbReference type="PROSITE" id="PS50897">
    <property type="entry name" value="CTLH"/>
    <property type="match status" value="1"/>
</dbReference>
<feature type="compositionally biased region" description="Polar residues" evidence="1">
    <location>
        <begin position="1"/>
        <end position="12"/>
    </location>
</feature>
<comment type="caution">
    <text evidence="3">The sequence shown here is derived from an EMBL/GenBank/DDBJ whole genome shotgun (WGS) entry which is preliminary data.</text>
</comment>
<gene>
    <name evidence="3" type="ORF">DdX_14065</name>
</gene>
<dbReference type="EMBL" id="JAKKPZ010000064">
    <property type="protein sequence ID" value="KAI1704709.1"/>
    <property type="molecule type" value="Genomic_DNA"/>
</dbReference>
<organism evidence="3 4">
    <name type="scientific">Ditylenchus destructor</name>
    <dbReference type="NCBI Taxonomy" id="166010"/>
    <lineage>
        <taxon>Eukaryota</taxon>
        <taxon>Metazoa</taxon>
        <taxon>Ecdysozoa</taxon>
        <taxon>Nematoda</taxon>
        <taxon>Chromadorea</taxon>
        <taxon>Rhabditida</taxon>
        <taxon>Tylenchina</taxon>
        <taxon>Tylenchomorpha</taxon>
        <taxon>Sphaerularioidea</taxon>
        <taxon>Anguinidae</taxon>
        <taxon>Anguininae</taxon>
        <taxon>Ditylenchus</taxon>
    </lineage>
</organism>
<evidence type="ECO:0000313" key="3">
    <source>
        <dbReference type="EMBL" id="KAI1704709.1"/>
    </source>
</evidence>
<proteinExistence type="predicted"/>
<protein>
    <recommendedName>
        <fullName evidence="2">CTLH domain-containing protein</fullName>
    </recommendedName>
</protein>
<feature type="compositionally biased region" description="Basic and acidic residues" evidence="1">
    <location>
        <begin position="72"/>
        <end position="82"/>
    </location>
</feature>
<feature type="region of interest" description="Disordered" evidence="1">
    <location>
        <begin position="1"/>
        <end position="23"/>
    </location>
</feature>
<evidence type="ECO:0000259" key="2">
    <source>
        <dbReference type="PROSITE" id="PS50897"/>
    </source>
</evidence>
<keyword evidence="4" id="KW-1185">Reference proteome</keyword>
<dbReference type="Proteomes" id="UP001201812">
    <property type="component" value="Unassembled WGS sequence"/>
</dbReference>
<evidence type="ECO:0000256" key="1">
    <source>
        <dbReference type="SAM" id="MobiDB-lite"/>
    </source>
</evidence>
<dbReference type="AlphaFoldDB" id="A0AAD4MU28"/>
<name>A0AAD4MU28_9BILA</name>
<dbReference type="InterPro" id="IPR006595">
    <property type="entry name" value="CTLH_C"/>
</dbReference>
<feature type="region of interest" description="Disordered" evidence="1">
    <location>
        <begin position="53"/>
        <end position="82"/>
    </location>
</feature>
<accession>A0AAD4MU28</accession>
<evidence type="ECO:0000313" key="4">
    <source>
        <dbReference type="Proteomes" id="UP001201812"/>
    </source>
</evidence>
<reference evidence="3" key="1">
    <citation type="submission" date="2022-01" db="EMBL/GenBank/DDBJ databases">
        <title>Genome Sequence Resource for Two Populations of Ditylenchus destructor, the Migratory Endoparasitic Phytonematode.</title>
        <authorList>
            <person name="Zhang H."/>
            <person name="Lin R."/>
            <person name="Xie B."/>
        </authorList>
    </citation>
    <scope>NUCLEOTIDE SEQUENCE</scope>
    <source>
        <strain evidence="3">BazhouSP</strain>
    </source>
</reference>
<sequence>MSTSGDNRNSPELNRRPGRNRHSLYNSLDEDVIGIRQNSAMFRQIVKESNRRLYSNLPPHKRRHRSSSLMPKHKEEVGESRHVTRGLCDVKPQVSTSLENAKQNETRRDITLVEREHSQSNATPNVPDNNDVNPELPQYKPDEIRTIKPETLEAVESNGQSEGFDINQVLDQIRRGKPEEAEAKIVASEFGPFYESDPELVLLLKIQVLIEFWKGNEETDADVRKIYLLGKTISSLAHGLPSLGARIQKKVEDSLRLSFCAKNQVLEKHAYLLLPEEHLKVANLIEVAFNAYKARKAARDASRAYQNLMRSM</sequence>